<keyword evidence="4" id="KW-1185">Reference proteome</keyword>
<evidence type="ECO:0000313" key="3">
    <source>
        <dbReference type="EMBL" id="QSX01057.1"/>
    </source>
</evidence>
<dbReference type="Gene3D" id="3.40.50.150">
    <property type="entry name" value="Vaccinia Virus protein VP39"/>
    <property type="match status" value="1"/>
</dbReference>
<dbReference type="InterPro" id="IPR041698">
    <property type="entry name" value="Methyltransf_25"/>
</dbReference>
<reference evidence="3 4" key="1">
    <citation type="submission" date="2021-03" db="EMBL/GenBank/DDBJ databases">
        <title>Haloterrigena longa sp. nov. and Haloterrigena limicola sp. nov., extremely halophilic archaea isolated from a salt lake.</title>
        <authorList>
            <person name="Henglin C."/>
        </authorList>
    </citation>
    <scope>NUCLEOTIDE SEQUENCE [LARGE SCALE GENOMIC DNA]</scope>
    <source>
        <strain evidence="3 4">KZCA68</strain>
    </source>
</reference>
<feature type="region of interest" description="Disordered" evidence="1">
    <location>
        <begin position="1"/>
        <end position="37"/>
    </location>
</feature>
<dbReference type="KEGG" id="hakz:J0X25_08920"/>
<keyword evidence="3" id="KW-0489">Methyltransferase</keyword>
<gene>
    <name evidence="3" type="ORF">J0X25_08920</name>
</gene>
<sequence>MTGSENGGSRPDADSRREPALEADDGPSPAVRAVVDERSPGRALDVATGTGRNAVALAECGWTVDAVDISMTKLSQAQARERANERSVSVDWILADVDSYCFPTAVYDLVTVRFFDARGRLSALTDALAPGGILCYEHYLASPAGESGPGDRFRFEPNELLSACSDLVILYYAEHHEGDEPRVTLIARDEDGSSRWRPQSSSLRRVP</sequence>
<protein>
    <submittedName>
        <fullName evidence="3">Class I SAM-dependent methyltransferase</fullName>
    </submittedName>
</protein>
<dbReference type="GO" id="GO:0008168">
    <property type="term" value="F:methyltransferase activity"/>
    <property type="evidence" value="ECO:0007669"/>
    <property type="project" value="UniProtKB-KW"/>
</dbReference>
<keyword evidence="3" id="KW-0808">Transferase</keyword>
<evidence type="ECO:0000256" key="1">
    <source>
        <dbReference type="SAM" id="MobiDB-lite"/>
    </source>
</evidence>
<name>A0A8A2VI83_9EURY</name>
<accession>A0A8A2VI83</accession>
<dbReference type="Proteomes" id="UP000663203">
    <property type="component" value="Chromosome"/>
</dbReference>
<dbReference type="GO" id="GO:0032259">
    <property type="term" value="P:methylation"/>
    <property type="evidence" value="ECO:0007669"/>
    <property type="project" value="UniProtKB-KW"/>
</dbReference>
<dbReference type="RefSeq" id="WP_207290771.1">
    <property type="nucleotide sequence ID" value="NZ_CP071462.1"/>
</dbReference>
<feature type="compositionally biased region" description="Basic and acidic residues" evidence="1">
    <location>
        <begin position="11"/>
        <end position="20"/>
    </location>
</feature>
<dbReference type="EMBL" id="CP071462">
    <property type="protein sequence ID" value="QSX01057.1"/>
    <property type="molecule type" value="Genomic_DNA"/>
</dbReference>
<dbReference type="AlphaFoldDB" id="A0A8A2VI83"/>
<dbReference type="InterPro" id="IPR029063">
    <property type="entry name" value="SAM-dependent_MTases_sf"/>
</dbReference>
<organism evidence="3 4">
    <name type="scientific">Haloterrigena alkaliphila</name>
    <dbReference type="NCBI Taxonomy" id="2816475"/>
    <lineage>
        <taxon>Archaea</taxon>
        <taxon>Methanobacteriati</taxon>
        <taxon>Methanobacteriota</taxon>
        <taxon>Stenosarchaea group</taxon>
        <taxon>Halobacteria</taxon>
        <taxon>Halobacteriales</taxon>
        <taxon>Natrialbaceae</taxon>
        <taxon>Haloterrigena</taxon>
    </lineage>
</organism>
<dbReference type="GeneID" id="63187423"/>
<dbReference type="SUPFAM" id="SSF53335">
    <property type="entry name" value="S-adenosyl-L-methionine-dependent methyltransferases"/>
    <property type="match status" value="1"/>
</dbReference>
<evidence type="ECO:0000259" key="2">
    <source>
        <dbReference type="Pfam" id="PF13649"/>
    </source>
</evidence>
<dbReference type="CDD" id="cd02440">
    <property type="entry name" value="AdoMet_MTases"/>
    <property type="match status" value="1"/>
</dbReference>
<feature type="domain" description="Methyltransferase" evidence="2">
    <location>
        <begin position="44"/>
        <end position="132"/>
    </location>
</feature>
<proteinExistence type="predicted"/>
<dbReference type="Pfam" id="PF13649">
    <property type="entry name" value="Methyltransf_25"/>
    <property type="match status" value="1"/>
</dbReference>
<evidence type="ECO:0000313" key="4">
    <source>
        <dbReference type="Proteomes" id="UP000663203"/>
    </source>
</evidence>